<proteinExistence type="predicted"/>
<dbReference type="EMBL" id="JAHLQT010025889">
    <property type="protein sequence ID" value="KAG7164065.1"/>
    <property type="molecule type" value="Genomic_DNA"/>
</dbReference>
<evidence type="ECO:0000256" key="1">
    <source>
        <dbReference type="SAM" id="MobiDB-lite"/>
    </source>
</evidence>
<gene>
    <name evidence="2" type="ORF">Hamer_G031678</name>
</gene>
<evidence type="ECO:0000313" key="2">
    <source>
        <dbReference type="EMBL" id="KAG7164065.1"/>
    </source>
</evidence>
<comment type="caution">
    <text evidence="2">The sequence shown here is derived from an EMBL/GenBank/DDBJ whole genome shotgun (WGS) entry which is preliminary data.</text>
</comment>
<feature type="region of interest" description="Disordered" evidence="1">
    <location>
        <begin position="48"/>
        <end position="125"/>
    </location>
</feature>
<accession>A0A8J5JZ43</accession>
<dbReference type="AlphaFoldDB" id="A0A8J5JZ43"/>
<keyword evidence="3" id="KW-1185">Reference proteome</keyword>
<organism evidence="2 3">
    <name type="scientific">Homarus americanus</name>
    <name type="common">American lobster</name>
    <dbReference type="NCBI Taxonomy" id="6706"/>
    <lineage>
        <taxon>Eukaryota</taxon>
        <taxon>Metazoa</taxon>
        <taxon>Ecdysozoa</taxon>
        <taxon>Arthropoda</taxon>
        <taxon>Crustacea</taxon>
        <taxon>Multicrustacea</taxon>
        <taxon>Malacostraca</taxon>
        <taxon>Eumalacostraca</taxon>
        <taxon>Eucarida</taxon>
        <taxon>Decapoda</taxon>
        <taxon>Pleocyemata</taxon>
        <taxon>Astacidea</taxon>
        <taxon>Nephropoidea</taxon>
        <taxon>Nephropidae</taxon>
        <taxon>Homarus</taxon>
    </lineage>
</organism>
<reference evidence="2" key="1">
    <citation type="journal article" date="2021" name="Sci. Adv.">
        <title>The American lobster genome reveals insights on longevity, neural, and immune adaptations.</title>
        <authorList>
            <person name="Polinski J.M."/>
            <person name="Zimin A.V."/>
            <person name="Clark K.F."/>
            <person name="Kohn A.B."/>
            <person name="Sadowski N."/>
            <person name="Timp W."/>
            <person name="Ptitsyn A."/>
            <person name="Khanna P."/>
            <person name="Romanova D.Y."/>
            <person name="Williams P."/>
            <person name="Greenwood S.J."/>
            <person name="Moroz L.L."/>
            <person name="Walt D.R."/>
            <person name="Bodnar A.G."/>
        </authorList>
    </citation>
    <scope>NUCLEOTIDE SEQUENCE</scope>
    <source>
        <strain evidence="2">GMGI-L3</strain>
    </source>
</reference>
<protein>
    <submittedName>
        <fullName evidence="2">Uncharacterized protein</fullName>
    </submittedName>
</protein>
<name>A0A8J5JZ43_HOMAM</name>
<sequence length="125" mass="13579">MWPLTTTLRKGHNQVAPYNTRASKPTTMWSPTAPVGGGLQPCALQHQPGRQVHKNVPPTTPVGRLPTKCGPPQHQWASGHSNVVPRQGEAAHNHVVPYNSRGGAHEHPKTHNTSGRHNNHGPPQH</sequence>
<evidence type="ECO:0000313" key="3">
    <source>
        <dbReference type="Proteomes" id="UP000747542"/>
    </source>
</evidence>
<dbReference type="Proteomes" id="UP000747542">
    <property type="component" value="Unassembled WGS sequence"/>
</dbReference>